<dbReference type="PROSITE" id="PS50928">
    <property type="entry name" value="ABC_TM1"/>
    <property type="match status" value="1"/>
</dbReference>
<comment type="caution">
    <text evidence="10">The sequence shown here is derived from an EMBL/GenBank/DDBJ whole genome shotgun (WGS) entry which is preliminary data.</text>
</comment>
<evidence type="ECO:0000259" key="9">
    <source>
        <dbReference type="PROSITE" id="PS50928"/>
    </source>
</evidence>
<keyword evidence="4" id="KW-1003">Cell membrane</keyword>
<evidence type="ECO:0000256" key="7">
    <source>
        <dbReference type="ARBA" id="ARBA00023136"/>
    </source>
</evidence>
<gene>
    <name evidence="10" type="ORF">EV139_2562</name>
</gene>
<feature type="transmembrane region" description="Helical" evidence="8">
    <location>
        <begin position="62"/>
        <end position="86"/>
    </location>
</feature>
<dbReference type="Proteomes" id="UP000291832">
    <property type="component" value="Unassembled WGS sequence"/>
</dbReference>
<dbReference type="RefSeq" id="WP_130454723.1">
    <property type="nucleotide sequence ID" value="NZ_QYAG01000002.1"/>
</dbReference>
<comment type="subcellular location">
    <subcellularLocation>
        <location evidence="1 8">Cell membrane</location>
        <topology evidence="1 8">Multi-pass membrane protein</topology>
    </subcellularLocation>
</comment>
<organism evidence="10 11">
    <name type="scientific">Leucobacter luti</name>
    <dbReference type="NCBI Taxonomy" id="340320"/>
    <lineage>
        <taxon>Bacteria</taxon>
        <taxon>Bacillati</taxon>
        <taxon>Actinomycetota</taxon>
        <taxon>Actinomycetes</taxon>
        <taxon>Micrococcales</taxon>
        <taxon>Microbacteriaceae</taxon>
        <taxon>Leucobacter</taxon>
    </lineage>
</organism>
<dbReference type="EMBL" id="SHKI01000006">
    <property type="protein sequence ID" value="RZT62856.1"/>
    <property type="molecule type" value="Genomic_DNA"/>
</dbReference>
<accession>A0A4Q7TQ17</accession>
<evidence type="ECO:0000256" key="4">
    <source>
        <dbReference type="ARBA" id="ARBA00022475"/>
    </source>
</evidence>
<dbReference type="GO" id="GO:0005886">
    <property type="term" value="C:plasma membrane"/>
    <property type="evidence" value="ECO:0007669"/>
    <property type="project" value="UniProtKB-SubCell"/>
</dbReference>
<protein>
    <submittedName>
        <fullName evidence="10">Putative spermidine/putrescine transport system permease protein</fullName>
    </submittedName>
</protein>
<proteinExistence type="inferred from homology"/>
<keyword evidence="5 8" id="KW-0812">Transmembrane</keyword>
<evidence type="ECO:0000256" key="5">
    <source>
        <dbReference type="ARBA" id="ARBA00022692"/>
    </source>
</evidence>
<dbReference type="SUPFAM" id="SSF161098">
    <property type="entry name" value="MetI-like"/>
    <property type="match status" value="1"/>
</dbReference>
<dbReference type="AlphaFoldDB" id="A0A4Q7TQ17"/>
<name>A0A4Q7TQ17_9MICO</name>
<dbReference type="Gene3D" id="1.10.3720.10">
    <property type="entry name" value="MetI-like"/>
    <property type="match status" value="1"/>
</dbReference>
<evidence type="ECO:0000256" key="8">
    <source>
        <dbReference type="RuleBase" id="RU363032"/>
    </source>
</evidence>
<reference evidence="10 11" key="1">
    <citation type="journal article" date="2015" name="Stand. Genomic Sci.">
        <title>Genomic Encyclopedia of Bacterial and Archaeal Type Strains, Phase III: the genomes of soil and plant-associated and newly described type strains.</title>
        <authorList>
            <person name="Whitman W.B."/>
            <person name="Woyke T."/>
            <person name="Klenk H.P."/>
            <person name="Zhou Y."/>
            <person name="Lilburn T.G."/>
            <person name="Beck B.J."/>
            <person name="De Vos P."/>
            <person name="Vandamme P."/>
            <person name="Eisen J.A."/>
            <person name="Garrity G."/>
            <person name="Hugenholtz P."/>
            <person name="Kyrpides N.C."/>
        </authorList>
    </citation>
    <scope>NUCLEOTIDE SEQUENCE [LARGE SCALE GENOMIC DNA]</scope>
    <source>
        <strain evidence="10 11">RF6</strain>
    </source>
</reference>
<feature type="transmembrane region" description="Helical" evidence="8">
    <location>
        <begin position="93"/>
        <end position="114"/>
    </location>
</feature>
<evidence type="ECO:0000256" key="3">
    <source>
        <dbReference type="ARBA" id="ARBA00022448"/>
    </source>
</evidence>
<dbReference type="PANTHER" id="PTHR42929:SF5">
    <property type="entry name" value="ABC TRANSPORTER PERMEASE PROTEIN"/>
    <property type="match status" value="1"/>
</dbReference>
<feature type="transmembrane region" description="Helical" evidence="8">
    <location>
        <begin position="7"/>
        <end position="32"/>
    </location>
</feature>
<dbReference type="PANTHER" id="PTHR42929">
    <property type="entry name" value="INNER MEMBRANE ABC TRANSPORTER PERMEASE PROTEIN YDCU-RELATED-RELATED"/>
    <property type="match status" value="1"/>
</dbReference>
<dbReference type="InterPro" id="IPR035906">
    <property type="entry name" value="MetI-like_sf"/>
</dbReference>
<dbReference type="Pfam" id="PF00528">
    <property type="entry name" value="BPD_transp_1"/>
    <property type="match status" value="1"/>
</dbReference>
<feature type="transmembrane region" description="Helical" evidence="8">
    <location>
        <begin position="144"/>
        <end position="168"/>
    </location>
</feature>
<dbReference type="CDD" id="cd06261">
    <property type="entry name" value="TM_PBP2"/>
    <property type="match status" value="1"/>
</dbReference>
<comment type="similarity">
    <text evidence="2">Belongs to the binding-protein-dependent transport system permease family. CysTW subfamily.</text>
</comment>
<evidence type="ECO:0000256" key="2">
    <source>
        <dbReference type="ARBA" id="ARBA00007069"/>
    </source>
</evidence>
<keyword evidence="6 8" id="KW-1133">Transmembrane helix</keyword>
<dbReference type="GO" id="GO:0055085">
    <property type="term" value="P:transmembrane transport"/>
    <property type="evidence" value="ECO:0007669"/>
    <property type="project" value="InterPro"/>
</dbReference>
<keyword evidence="7 8" id="KW-0472">Membrane</keyword>
<keyword evidence="3 8" id="KW-0813">Transport</keyword>
<evidence type="ECO:0000256" key="6">
    <source>
        <dbReference type="ARBA" id="ARBA00022989"/>
    </source>
</evidence>
<feature type="transmembrane region" description="Helical" evidence="8">
    <location>
        <begin position="241"/>
        <end position="266"/>
    </location>
</feature>
<feature type="domain" description="ABC transmembrane type-1" evidence="9">
    <location>
        <begin position="58"/>
        <end position="262"/>
    </location>
</feature>
<dbReference type="InterPro" id="IPR000515">
    <property type="entry name" value="MetI-like"/>
</dbReference>
<feature type="transmembrane region" description="Helical" evidence="8">
    <location>
        <begin position="189"/>
        <end position="214"/>
    </location>
</feature>
<evidence type="ECO:0000313" key="11">
    <source>
        <dbReference type="Proteomes" id="UP000291832"/>
    </source>
</evidence>
<evidence type="ECO:0000313" key="10">
    <source>
        <dbReference type="EMBL" id="RZT62856.1"/>
    </source>
</evidence>
<sequence length="283" mass="30282">MRQSRLLSGVAVVPALAVILIFFLLPIGVILFRSFTDPEPGLGQYAAALADPTTLRVLGRTFMTALITVVVCIGLGYPFAYLLTLVGPTARTFLMILVLVPFWTSLMARTFAWISLLQRDGPVSAVLAFFGAEDVTLRGTLPGVVLAIVQILLPYMILTLYTALAAIDRRQLAAAQSLGANRYRAFWQVYLPQSLPGLFAASSLVFILALGFYITPQLIGSPKEAMIAQAIGQRVEKIVDFAGAGALSGILLLATLGLFCVVILAVAPLRRGIVQMVSGGDAR</sequence>
<dbReference type="OrthoDB" id="9808619at2"/>
<evidence type="ECO:0000256" key="1">
    <source>
        <dbReference type="ARBA" id="ARBA00004651"/>
    </source>
</evidence>
<keyword evidence="11" id="KW-1185">Reference proteome</keyword>